<reference evidence="1" key="1">
    <citation type="submission" date="2022-07" db="EMBL/GenBank/DDBJ databases">
        <title>Phylogenomic reconstructions and comparative analyses of Kickxellomycotina fungi.</title>
        <authorList>
            <person name="Reynolds N.K."/>
            <person name="Stajich J.E."/>
            <person name="Barry K."/>
            <person name="Grigoriev I.V."/>
            <person name="Crous P."/>
            <person name="Smith M.E."/>
        </authorList>
    </citation>
    <scope>NUCLEOTIDE SEQUENCE</scope>
    <source>
        <strain evidence="1">NRRL 5244</strain>
    </source>
</reference>
<protein>
    <submittedName>
        <fullName evidence="1">Uncharacterized protein</fullName>
    </submittedName>
</protein>
<comment type="caution">
    <text evidence="1">The sequence shown here is derived from an EMBL/GenBank/DDBJ whole genome shotgun (WGS) entry which is preliminary data.</text>
</comment>
<dbReference type="Proteomes" id="UP001150603">
    <property type="component" value="Unassembled WGS sequence"/>
</dbReference>
<accession>A0ACC1JGW0</accession>
<gene>
    <name evidence="1" type="ORF">FBU59_000515</name>
</gene>
<dbReference type="EMBL" id="JANBPW010000122">
    <property type="protein sequence ID" value="KAJ1950790.1"/>
    <property type="molecule type" value="Genomic_DNA"/>
</dbReference>
<sequence>PFDPSEIPMKTWAEYENEIFERQRQMQDLEAVAQAIDEFGMGGVRPVSRFTHVTGLGAQTTMDKAQSVMDHSFDNQIVPMQIPRIGSPAQYSYYSNGMPSPQQIAMPTHNLLQMSGSQMPSDEAIAATISSILDNSDLSTITMKQVRDELSRIFGVDLSSRREFIQSTIQSMIQSRV</sequence>
<organism evidence="1 2">
    <name type="scientific">Linderina macrospora</name>
    <dbReference type="NCBI Taxonomy" id="4868"/>
    <lineage>
        <taxon>Eukaryota</taxon>
        <taxon>Fungi</taxon>
        <taxon>Fungi incertae sedis</taxon>
        <taxon>Zoopagomycota</taxon>
        <taxon>Kickxellomycotina</taxon>
        <taxon>Kickxellomycetes</taxon>
        <taxon>Kickxellales</taxon>
        <taxon>Kickxellaceae</taxon>
        <taxon>Linderina</taxon>
    </lineage>
</organism>
<evidence type="ECO:0000313" key="1">
    <source>
        <dbReference type="EMBL" id="KAJ1950790.1"/>
    </source>
</evidence>
<name>A0ACC1JGW0_9FUNG</name>
<evidence type="ECO:0000313" key="2">
    <source>
        <dbReference type="Proteomes" id="UP001150603"/>
    </source>
</evidence>
<keyword evidence="2" id="KW-1185">Reference proteome</keyword>
<proteinExistence type="predicted"/>
<feature type="non-terminal residue" evidence="1">
    <location>
        <position position="1"/>
    </location>
</feature>